<dbReference type="EMBL" id="AVOT02077974">
    <property type="protein sequence ID" value="MBW0565775.1"/>
    <property type="molecule type" value="Genomic_DNA"/>
</dbReference>
<dbReference type="PANTHER" id="PTHR46481:SF10">
    <property type="entry name" value="ZINC FINGER BED DOMAIN-CONTAINING PROTEIN 39"/>
    <property type="match status" value="1"/>
</dbReference>
<keyword evidence="8" id="KW-1185">Reference proteome</keyword>
<organism evidence="7 8">
    <name type="scientific">Austropuccinia psidii MF-1</name>
    <dbReference type="NCBI Taxonomy" id="1389203"/>
    <lineage>
        <taxon>Eukaryota</taxon>
        <taxon>Fungi</taxon>
        <taxon>Dikarya</taxon>
        <taxon>Basidiomycota</taxon>
        <taxon>Pucciniomycotina</taxon>
        <taxon>Pucciniomycetes</taxon>
        <taxon>Pucciniales</taxon>
        <taxon>Sphaerophragmiaceae</taxon>
        <taxon>Austropuccinia</taxon>
    </lineage>
</organism>
<proteinExistence type="predicted"/>
<evidence type="ECO:0000256" key="3">
    <source>
        <dbReference type="ARBA" id="ARBA00022771"/>
    </source>
</evidence>
<evidence type="ECO:0000313" key="8">
    <source>
        <dbReference type="Proteomes" id="UP000765509"/>
    </source>
</evidence>
<name>A0A9Q3PLP8_9BASI</name>
<feature type="domain" description="HAT C-terminal dimerisation" evidence="6">
    <location>
        <begin position="142"/>
        <end position="221"/>
    </location>
</feature>
<dbReference type="InterPro" id="IPR008906">
    <property type="entry name" value="HATC_C_dom"/>
</dbReference>
<dbReference type="PANTHER" id="PTHR46481">
    <property type="entry name" value="ZINC FINGER BED DOMAIN-CONTAINING PROTEIN 4"/>
    <property type="match status" value="1"/>
</dbReference>
<dbReference type="OrthoDB" id="5020773at2759"/>
<keyword evidence="3" id="KW-0863">Zinc-finger</keyword>
<accession>A0A9Q3PLP8</accession>
<evidence type="ECO:0000256" key="1">
    <source>
        <dbReference type="ARBA" id="ARBA00004123"/>
    </source>
</evidence>
<dbReference type="GO" id="GO:0005634">
    <property type="term" value="C:nucleus"/>
    <property type="evidence" value="ECO:0007669"/>
    <property type="project" value="UniProtKB-SubCell"/>
</dbReference>
<keyword evidence="5" id="KW-0539">Nucleus</keyword>
<dbReference type="SUPFAM" id="SSF53098">
    <property type="entry name" value="Ribonuclease H-like"/>
    <property type="match status" value="1"/>
</dbReference>
<keyword evidence="4" id="KW-0862">Zinc</keyword>
<gene>
    <name evidence="7" type="ORF">O181_105490</name>
</gene>
<dbReference type="GO" id="GO:0008270">
    <property type="term" value="F:zinc ion binding"/>
    <property type="evidence" value="ECO:0007669"/>
    <property type="project" value="UniProtKB-KW"/>
</dbReference>
<evidence type="ECO:0000313" key="7">
    <source>
        <dbReference type="EMBL" id="MBW0565775.1"/>
    </source>
</evidence>
<dbReference type="Pfam" id="PF05699">
    <property type="entry name" value="Dimer_Tnp_hAT"/>
    <property type="match status" value="1"/>
</dbReference>
<reference evidence="7" key="1">
    <citation type="submission" date="2021-03" db="EMBL/GenBank/DDBJ databases">
        <title>Draft genome sequence of rust myrtle Austropuccinia psidii MF-1, a brazilian biotype.</title>
        <authorList>
            <person name="Quecine M.C."/>
            <person name="Pachon D.M.R."/>
            <person name="Bonatelli M.L."/>
            <person name="Correr F.H."/>
            <person name="Franceschini L.M."/>
            <person name="Leite T.F."/>
            <person name="Margarido G.R.A."/>
            <person name="Almeida C.A."/>
            <person name="Ferrarezi J.A."/>
            <person name="Labate C.A."/>
        </authorList>
    </citation>
    <scope>NUCLEOTIDE SEQUENCE</scope>
    <source>
        <strain evidence="7">MF-1</strain>
    </source>
</reference>
<sequence length="232" mass="25911">MIICGSSYPIINQELTLYILFIKQIEQACAQYDVAPLGPTALEMTLKSTKYLKKLLIENPVVCATILDPRCKLKIFSAHEETLSQFGTSSLKLAAIFEEDARNHFTLSSSQTMESVNHKIGTGLFEEMYPLFLPKGNTVEIEVQRYLAKPPEPKEADILILWKSQGTVFPTLSNMACKYLAIAATSAPSEQVFSSGRKTVTYQRSTLSSMHVEQLACVKDWGRIFGPIYSLD</sequence>
<evidence type="ECO:0000256" key="5">
    <source>
        <dbReference type="ARBA" id="ARBA00023242"/>
    </source>
</evidence>
<protein>
    <recommendedName>
        <fullName evidence="6">HAT C-terminal dimerisation domain-containing protein</fullName>
    </recommendedName>
</protein>
<dbReference type="InterPro" id="IPR012337">
    <property type="entry name" value="RNaseH-like_sf"/>
</dbReference>
<keyword evidence="2" id="KW-0479">Metal-binding</keyword>
<comment type="caution">
    <text evidence="7">The sequence shown here is derived from an EMBL/GenBank/DDBJ whole genome shotgun (WGS) entry which is preliminary data.</text>
</comment>
<comment type="subcellular location">
    <subcellularLocation>
        <location evidence="1">Nucleus</location>
    </subcellularLocation>
</comment>
<dbReference type="GO" id="GO:0046983">
    <property type="term" value="F:protein dimerization activity"/>
    <property type="evidence" value="ECO:0007669"/>
    <property type="project" value="InterPro"/>
</dbReference>
<dbReference type="AlphaFoldDB" id="A0A9Q3PLP8"/>
<dbReference type="Proteomes" id="UP000765509">
    <property type="component" value="Unassembled WGS sequence"/>
</dbReference>
<evidence type="ECO:0000259" key="6">
    <source>
        <dbReference type="Pfam" id="PF05699"/>
    </source>
</evidence>
<evidence type="ECO:0000256" key="2">
    <source>
        <dbReference type="ARBA" id="ARBA00022723"/>
    </source>
</evidence>
<dbReference type="InterPro" id="IPR052035">
    <property type="entry name" value="ZnF_BED_domain_contain"/>
</dbReference>
<evidence type="ECO:0000256" key="4">
    <source>
        <dbReference type="ARBA" id="ARBA00022833"/>
    </source>
</evidence>